<evidence type="ECO:0000313" key="3">
    <source>
        <dbReference type="Proteomes" id="UP000310687"/>
    </source>
</evidence>
<dbReference type="Proteomes" id="UP000310687">
    <property type="component" value="Unassembled WGS sequence"/>
</dbReference>
<organism evidence="2 3">
    <name type="scientific">Aureobasidium pullulans</name>
    <name type="common">Black yeast</name>
    <name type="synonym">Pullularia pullulans</name>
    <dbReference type="NCBI Taxonomy" id="5580"/>
    <lineage>
        <taxon>Eukaryota</taxon>
        <taxon>Fungi</taxon>
        <taxon>Dikarya</taxon>
        <taxon>Ascomycota</taxon>
        <taxon>Pezizomycotina</taxon>
        <taxon>Dothideomycetes</taxon>
        <taxon>Dothideomycetidae</taxon>
        <taxon>Dothideales</taxon>
        <taxon>Saccotheciaceae</taxon>
        <taxon>Aureobasidium</taxon>
    </lineage>
</organism>
<dbReference type="SUPFAM" id="SSF55729">
    <property type="entry name" value="Acyl-CoA N-acyltransferases (Nat)"/>
    <property type="match status" value="1"/>
</dbReference>
<dbReference type="Pfam" id="PF00583">
    <property type="entry name" value="Acetyltransf_1"/>
    <property type="match status" value="1"/>
</dbReference>
<dbReference type="EMBL" id="QZAL01000065">
    <property type="protein sequence ID" value="THW41874.1"/>
    <property type="molecule type" value="Genomic_DNA"/>
</dbReference>
<gene>
    <name evidence="2" type="ORF">D6D22_05193</name>
</gene>
<reference evidence="2 3" key="1">
    <citation type="submission" date="2018-10" db="EMBL/GenBank/DDBJ databases">
        <title>Fifty Aureobasidium pullulans genomes reveal a recombining polyextremotolerant generalist.</title>
        <authorList>
            <person name="Gostincar C."/>
            <person name="Turk M."/>
            <person name="Zajc J."/>
            <person name="Gunde-Cimerman N."/>
        </authorList>
    </citation>
    <scope>NUCLEOTIDE SEQUENCE [LARGE SCALE GENOMIC DNA]</scope>
    <source>
        <strain evidence="2 3">EXF-11013</strain>
    </source>
</reference>
<dbReference type="PROSITE" id="PS51186">
    <property type="entry name" value="GNAT"/>
    <property type="match status" value="1"/>
</dbReference>
<dbReference type="InterPro" id="IPR052523">
    <property type="entry name" value="Trichothecene_AcTrans"/>
</dbReference>
<proteinExistence type="predicted"/>
<accession>A0A4V4II96</accession>
<comment type="caution">
    <text evidence="2">The sequence shown here is derived from an EMBL/GenBank/DDBJ whole genome shotgun (WGS) entry which is preliminary data.</text>
</comment>
<evidence type="ECO:0000259" key="1">
    <source>
        <dbReference type="PROSITE" id="PS51186"/>
    </source>
</evidence>
<protein>
    <recommendedName>
        <fullName evidence="1">N-acetyltransferase domain-containing protein</fullName>
    </recommendedName>
</protein>
<feature type="domain" description="N-acetyltransferase" evidence="1">
    <location>
        <begin position="64"/>
        <end position="215"/>
    </location>
</feature>
<dbReference type="InterPro" id="IPR016181">
    <property type="entry name" value="Acyl_CoA_acyltransferase"/>
</dbReference>
<name>A0A4V4II96_AURPU</name>
<sequence length="241" mass="27520">MSYESTPLQFWEIDEYIKLRFDTFAASDGSLSAAFWPGGYNQSIHMFLRRGPEKDFSDPNDHVQLIRDIKTKAVIGAAQWEVNPMPPMNAQQEQPSSLPDVSLNVEGGNMLALNTFRTMQADCHQRIMEKQPHVYLGIMVVKPGYQGRGVGSFAMKWGVDLADRLGLPIYVEATLPGRRLYERWGFEVQETMPFDARVFGAPSKAEHYCMRIGIRFENSEPVPNELVLMHQERSQSLQMHH</sequence>
<dbReference type="PANTHER" id="PTHR42791:SF2">
    <property type="entry name" value="N-ACETYLTRANSFERASE DOMAIN-CONTAINING PROTEIN"/>
    <property type="match status" value="1"/>
</dbReference>
<evidence type="ECO:0000313" key="2">
    <source>
        <dbReference type="EMBL" id="THW41874.1"/>
    </source>
</evidence>
<dbReference type="GO" id="GO:0016747">
    <property type="term" value="F:acyltransferase activity, transferring groups other than amino-acyl groups"/>
    <property type="evidence" value="ECO:0007669"/>
    <property type="project" value="InterPro"/>
</dbReference>
<dbReference type="AlphaFoldDB" id="A0A4V4II96"/>
<dbReference type="InterPro" id="IPR000182">
    <property type="entry name" value="GNAT_dom"/>
</dbReference>
<dbReference type="Gene3D" id="3.40.630.30">
    <property type="match status" value="1"/>
</dbReference>
<dbReference type="CDD" id="cd04301">
    <property type="entry name" value="NAT_SF"/>
    <property type="match status" value="1"/>
</dbReference>
<dbReference type="PANTHER" id="PTHR42791">
    <property type="entry name" value="GNAT FAMILY ACETYLTRANSFERASE"/>
    <property type="match status" value="1"/>
</dbReference>